<dbReference type="Pfam" id="PF05577">
    <property type="entry name" value="Peptidase_S28"/>
    <property type="match status" value="2"/>
</dbReference>
<feature type="signal peptide" evidence="6">
    <location>
        <begin position="1"/>
        <end position="22"/>
    </location>
</feature>
<dbReference type="PANTHER" id="PTHR11010">
    <property type="entry name" value="PROTEASE S28 PRO-X CARBOXYPEPTIDASE-RELATED"/>
    <property type="match status" value="1"/>
</dbReference>
<comment type="caution">
    <text evidence="7">The sequence shown here is derived from an EMBL/GenBank/DDBJ whole genome shotgun (WGS) entry which is preliminary data.</text>
</comment>
<dbReference type="InterPro" id="IPR042269">
    <property type="entry name" value="Ser_carbopepase_S28_SKS"/>
</dbReference>
<proteinExistence type="inferred from homology"/>
<dbReference type="Gene3D" id="1.20.120.980">
    <property type="entry name" value="Serine carboxypeptidase S28, SKS domain"/>
    <property type="match status" value="2"/>
</dbReference>
<dbReference type="GO" id="GO:0006508">
    <property type="term" value="P:proteolysis"/>
    <property type="evidence" value="ECO:0007669"/>
    <property type="project" value="UniProtKB-KW"/>
</dbReference>
<keyword evidence="4" id="KW-0378">Hydrolase</keyword>
<dbReference type="GO" id="GO:0008239">
    <property type="term" value="F:dipeptidyl-peptidase activity"/>
    <property type="evidence" value="ECO:0007669"/>
    <property type="project" value="TreeGrafter"/>
</dbReference>
<keyword evidence="8" id="KW-1185">Reference proteome</keyword>
<dbReference type="EMBL" id="JAKKPZ010000027">
    <property type="protein sequence ID" value="KAI1710169.1"/>
    <property type="molecule type" value="Genomic_DNA"/>
</dbReference>
<keyword evidence="5" id="KW-0325">Glycoprotein</keyword>
<evidence type="ECO:0000256" key="5">
    <source>
        <dbReference type="ARBA" id="ARBA00023180"/>
    </source>
</evidence>
<keyword evidence="2" id="KW-0645">Protease</keyword>
<evidence type="ECO:0000313" key="8">
    <source>
        <dbReference type="Proteomes" id="UP001201812"/>
    </source>
</evidence>
<evidence type="ECO:0000256" key="2">
    <source>
        <dbReference type="ARBA" id="ARBA00022670"/>
    </source>
</evidence>
<keyword evidence="7" id="KW-0121">Carboxypeptidase</keyword>
<accession>A0AAD4R1R8</accession>
<evidence type="ECO:0000256" key="3">
    <source>
        <dbReference type="ARBA" id="ARBA00022729"/>
    </source>
</evidence>
<dbReference type="GO" id="GO:0004180">
    <property type="term" value="F:carboxypeptidase activity"/>
    <property type="evidence" value="ECO:0007669"/>
    <property type="project" value="UniProtKB-KW"/>
</dbReference>
<evidence type="ECO:0000256" key="1">
    <source>
        <dbReference type="ARBA" id="ARBA00011079"/>
    </source>
</evidence>
<dbReference type="Proteomes" id="UP001201812">
    <property type="component" value="Unassembled WGS sequence"/>
</dbReference>
<keyword evidence="3 6" id="KW-0732">Signal</keyword>
<gene>
    <name evidence="7" type="ORF">DdX_10844</name>
</gene>
<protein>
    <submittedName>
        <fullName evidence="7">Serine carboxypeptidase s28 domain-containing protein</fullName>
    </submittedName>
</protein>
<dbReference type="GO" id="GO:0070008">
    <property type="term" value="F:serine-type exopeptidase activity"/>
    <property type="evidence" value="ECO:0007669"/>
    <property type="project" value="InterPro"/>
</dbReference>
<sequence length="1070" mass="121217">MWSPRIVALCLLAAFGTQYALASAELPFGFPITAHFPFLLDSYENSKFSVPAADDSSEKYLAQPIDHFAKTTNNFQQRYFVNTKFSNSSGVHILYIEGAQGATSDKVTNDSFPWVSNAKEVKATVWLLEHRFYGKSKTYSTASVTNLATLNSYQAVEDIKYFIQQQNKASGETNPKWIVYGGYYGGSLALWFRQQYPGLSVGAVASSAPALAALDFYRYQKNVEDAYQAYDQSCYNNLASAVTEVRHLIQSVKGRKKLSDTLRLSPAFDKLSLVESDFQFFYVVLLSFLQYPVQFNKVNWGPFSTSGGIADVCKLLKDNSVKDLDKVKNIVSYMIGLGGGDFSNSNLPNNYTQLVGWLADESQMRNFLWQQCNELGFFTTTDYGSGGLFGSSIPNNFWINVCEDVFGKSFDVDNLKAGVKKSKSTYGASSTYTGKNAFIVRNMVDPWRTLGHITVSDPTSSIYNASGSAFTADLQPPSNNDVVSVKMARNLINRRIKQWISGSNNKRAYESNHIAEEKKTSKDMQGEIKASSWETEINWHEKLPTEFEKVPHPKTPYIPNIKKRHNLLDVFKHKMGDELYQKERVKVSEKAGSGFIRSGSIKQNVDHFDSKNNDVYRQFFMLNDQYDDGSQLVFLMIGGEAPIDPFFIGSEYIAMVQWGAEYGALLLELEHRFYGRSQPTEDLSVPNLKYLHSEQALADAAVFINKVNKDRNYTTPRWIAFGGSYPGSLSAWIRLKYPSLIYASIASSAPVQAKTDYFEYMQTVQNSTRAFGTKTCMSDVHKFFAWAQQQMTTVAGRNGMATLFGLCNKWDTDYIDPKDAEFFLGMFVYQIAGTVQYDDEGHSRLQKRCKWFEQVDQYLGAYTKQISFTGDDTEEHQQIVKQFSTGLQQMLWGSVRAGDEDDCFPFSYQIILDELRQDTPYYTDERCWIWQTCNELGVAQSTNFGYNIFESTLPVNHFMDLCYDVYGKDRDYVDAHVRATNADYGGQDYYNGTQVVFVNGSEDPWNPLSVYNPKDKSVSSFLIDGSSHCEDMFILGDYDTKAVKKAHRAIKKILKSWGRQSKEDAFEKCM</sequence>
<dbReference type="PANTHER" id="PTHR11010:SF117">
    <property type="entry name" value="SERINE PROTEASE 16"/>
    <property type="match status" value="1"/>
</dbReference>
<dbReference type="AlphaFoldDB" id="A0AAD4R1R8"/>
<organism evidence="7 8">
    <name type="scientific">Ditylenchus destructor</name>
    <dbReference type="NCBI Taxonomy" id="166010"/>
    <lineage>
        <taxon>Eukaryota</taxon>
        <taxon>Metazoa</taxon>
        <taxon>Ecdysozoa</taxon>
        <taxon>Nematoda</taxon>
        <taxon>Chromadorea</taxon>
        <taxon>Rhabditida</taxon>
        <taxon>Tylenchina</taxon>
        <taxon>Tylenchomorpha</taxon>
        <taxon>Sphaerularioidea</taxon>
        <taxon>Anguinidae</taxon>
        <taxon>Anguininae</taxon>
        <taxon>Ditylenchus</taxon>
    </lineage>
</organism>
<dbReference type="SUPFAM" id="SSF53474">
    <property type="entry name" value="alpha/beta-Hydrolases"/>
    <property type="match status" value="2"/>
</dbReference>
<dbReference type="Gene3D" id="3.40.50.1820">
    <property type="entry name" value="alpha/beta hydrolase"/>
    <property type="match status" value="2"/>
</dbReference>
<dbReference type="InterPro" id="IPR029058">
    <property type="entry name" value="AB_hydrolase_fold"/>
</dbReference>
<feature type="chain" id="PRO_5042250137" evidence="6">
    <location>
        <begin position="23"/>
        <end position="1070"/>
    </location>
</feature>
<dbReference type="InterPro" id="IPR008758">
    <property type="entry name" value="Peptidase_S28"/>
</dbReference>
<reference evidence="7" key="1">
    <citation type="submission" date="2022-01" db="EMBL/GenBank/DDBJ databases">
        <title>Genome Sequence Resource for Two Populations of Ditylenchus destructor, the Migratory Endoparasitic Phytonematode.</title>
        <authorList>
            <person name="Zhang H."/>
            <person name="Lin R."/>
            <person name="Xie B."/>
        </authorList>
    </citation>
    <scope>NUCLEOTIDE SEQUENCE</scope>
    <source>
        <strain evidence="7">BazhouSP</strain>
    </source>
</reference>
<evidence type="ECO:0000313" key="7">
    <source>
        <dbReference type="EMBL" id="KAI1710169.1"/>
    </source>
</evidence>
<name>A0AAD4R1R8_9BILA</name>
<evidence type="ECO:0000256" key="6">
    <source>
        <dbReference type="SAM" id="SignalP"/>
    </source>
</evidence>
<evidence type="ECO:0000256" key="4">
    <source>
        <dbReference type="ARBA" id="ARBA00022801"/>
    </source>
</evidence>
<comment type="similarity">
    <text evidence="1">Belongs to the peptidase S28 family.</text>
</comment>